<dbReference type="InterPro" id="IPR006015">
    <property type="entry name" value="Universal_stress_UspA"/>
</dbReference>
<comment type="similarity">
    <text evidence="1">Belongs to the universal stress protein A family.</text>
</comment>
<dbReference type="Proteomes" id="UP000636960">
    <property type="component" value="Unassembled WGS sequence"/>
</dbReference>
<keyword evidence="4" id="KW-1185">Reference proteome</keyword>
<evidence type="ECO:0000256" key="1">
    <source>
        <dbReference type="ARBA" id="ARBA00008791"/>
    </source>
</evidence>
<gene>
    <name evidence="3" type="ORF">Ari01nite_92170</name>
</gene>
<name>A0A919N2T1_9ACTN</name>
<proteinExistence type="inferred from homology"/>
<protein>
    <submittedName>
        <fullName evidence="3">Universal stress protein</fullName>
    </submittedName>
</protein>
<feature type="domain" description="UspA" evidence="2">
    <location>
        <begin position="6"/>
        <end position="140"/>
    </location>
</feature>
<evidence type="ECO:0000259" key="2">
    <source>
        <dbReference type="Pfam" id="PF00582"/>
    </source>
</evidence>
<evidence type="ECO:0000313" key="4">
    <source>
        <dbReference type="Proteomes" id="UP000636960"/>
    </source>
</evidence>
<dbReference type="Gene3D" id="3.40.50.620">
    <property type="entry name" value="HUPs"/>
    <property type="match status" value="2"/>
</dbReference>
<dbReference type="RefSeq" id="WP_203790630.1">
    <property type="nucleotide sequence ID" value="NZ_BOMV01000111.1"/>
</dbReference>
<dbReference type="Pfam" id="PF00582">
    <property type="entry name" value="Usp"/>
    <property type="match status" value="2"/>
</dbReference>
<dbReference type="InterPro" id="IPR006016">
    <property type="entry name" value="UspA"/>
</dbReference>
<dbReference type="PRINTS" id="PR01438">
    <property type="entry name" value="UNVRSLSTRESS"/>
</dbReference>
<accession>A0A919N2T1</accession>
<feature type="domain" description="UspA" evidence="2">
    <location>
        <begin position="150"/>
        <end position="286"/>
    </location>
</feature>
<reference evidence="3" key="1">
    <citation type="submission" date="2021-01" db="EMBL/GenBank/DDBJ databases">
        <title>Whole genome shotgun sequence of Actinoplanes rishiriensis NBRC 108556.</title>
        <authorList>
            <person name="Komaki H."/>
            <person name="Tamura T."/>
        </authorList>
    </citation>
    <scope>NUCLEOTIDE SEQUENCE</scope>
    <source>
        <strain evidence="3">NBRC 108556</strain>
    </source>
</reference>
<dbReference type="PANTHER" id="PTHR46268">
    <property type="entry name" value="STRESS RESPONSE PROTEIN NHAX"/>
    <property type="match status" value="1"/>
</dbReference>
<dbReference type="AlphaFoldDB" id="A0A919N2T1"/>
<sequence length="292" mass="31136">MRPYPIVVGADGTDSSKKAVRWAAHEAQRRGLPLRVTHVFDWEWREARFDTSHGYLDLAREQAESITAGAEFEARVVARSLEIEGDPVIGHAGARLLQESEQAELMVLGSRGRGGFASLLLGSVSQRVATHARCPVVVVRGRGDATEGPVAVGVDDSPAADLVLETAFEAAAARGAALRVIRSYLPVIPLWLENVRAADVETPAADAEERANLDEQLAPWRAKYPEVPVDVVLTHDSAAAALVEASAQAQLVMVGSRGHGVIAGSLLGSAGLQLLQHAECPVYIVRPVARKS</sequence>
<evidence type="ECO:0000313" key="3">
    <source>
        <dbReference type="EMBL" id="GIF01753.1"/>
    </source>
</evidence>
<dbReference type="PANTHER" id="PTHR46268:SF6">
    <property type="entry name" value="UNIVERSAL STRESS PROTEIN UP12"/>
    <property type="match status" value="1"/>
</dbReference>
<organism evidence="3 4">
    <name type="scientific">Paractinoplanes rishiriensis</name>
    <dbReference type="NCBI Taxonomy" id="1050105"/>
    <lineage>
        <taxon>Bacteria</taxon>
        <taxon>Bacillati</taxon>
        <taxon>Actinomycetota</taxon>
        <taxon>Actinomycetes</taxon>
        <taxon>Micromonosporales</taxon>
        <taxon>Micromonosporaceae</taxon>
        <taxon>Paractinoplanes</taxon>
    </lineage>
</organism>
<dbReference type="SUPFAM" id="SSF52402">
    <property type="entry name" value="Adenine nucleotide alpha hydrolases-like"/>
    <property type="match status" value="2"/>
</dbReference>
<dbReference type="EMBL" id="BOMV01000111">
    <property type="protein sequence ID" value="GIF01753.1"/>
    <property type="molecule type" value="Genomic_DNA"/>
</dbReference>
<comment type="caution">
    <text evidence="3">The sequence shown here is derived from an EMBL/GenBank/DDBJ whole genome shotgun (WGS) entry which is preliminary data.</text>
</comment>
<dbReference type="InterPro" id="IPR014729">
    <property type="entry name" value="Rossmann-like_a/b/a_fold"/>
</dbReference>